<reference evidence="11 12" key="1">
    <citation type="submission" date="2019-09" db="EMBL/GenBank/DDBJ databases">
        <title>Bird 10,000 Genomes (B10K) Project - Family phase.</title>
        <authorList>
            <person name="Zhang G."/>
        </authorList>
    </citation>
    <scope>NUCLEOTIDE SEQUENCE [LARGE SCALE GENOMIC DNA]</scope>
    <source>
        <strain evidence="11">B10K-DU-001-57</strain>
        <tissue evidence="11">Muscle</tissue>
    </source>
</reference>
<organism evidence="11 12">
    <name type="scientific">Anseranas semipalmata</name>
    <name type="common">Magpie goose</name>
    <name type="synonym">Anas semipalmata</name>
    <dbReference type="NCBI Taxonomy" id="8851"/>
    <lineage>
        <taxon>Eukaryota</taxon>
        <taxon>Metazoa</taxon>
        <taxon>Chordata</taxon>
        <taxon>Craniata</taxon>
        <taxon>Vertebrata</taxon>
        <taxon>Euteleostomi</taxon>
        <taxon>Archelosauria</taxon>
        <taxon>Archosauria</taxon>
        <taxon>Dinosauria</taxon>
        <taxon>Saurischia</taxon>
        <taxon>Theropoda</taxon>
        <taxon>Coelurosauria</taxon>
        <taxon>Aves</taxon>
        <taxon>Neognathae</taxon>
        <taxon>Galloanserae</taxon>
        <taxon>Anseriformes</taxon>
        <taxon>Anseranatidae</taxon>
        <taxon>Anseranas</taxon>
    </lineage>
</organism>
<dbReference type="SMART" id="SM00409">
    <property type="entry name" value="IG"/>
    <property type="match status" value="6"/>
</dbReference>
<keyword evidence="8" id="KW-0393">Immunoglobulin domain</keyword>
<dbReference type="PANTHER" id="PTHR12207:SF32">
    <property type="entry name" value="IG-LIKE DOMAIN-CONTAINING PROTEIN"/>
    <property type="match status" value="1"/>
</dbReference>
<dbReference type="FunFam" id="2.60.40.10:FF:000191">
    <property type="entry name" value="Immunoglobulin superfamily member 3"/>
    <property type="match status" value="1"/>
</dbReference>
<keyword evidence="12" id="KW-1185">Reference proteome</keyword>
<comment type="caution">
    <text evidence="11">The sequence shown here is derived from an EMBL/GenBank/DDBJ whole genome shotgun (WGS) entry which is preliminary data.</text>
</comment>
<feature type="domain" description="Ig-like" evidence="10">
    <location>
        <begin position="518"/>
        <end position="621"/>
    </location>
</feature>
<dbReference type="InterPro" id="IPR007110">
    <property type="entry name" value="Ig-like_dom"/>
</dbReference>
<feature type="domain" description="Ig-like" evidence="10">
    <location>
        <begin position="146"/>
        <end position="252"/>
    </location>
</feature>
<keyword evidence="2 9" id="KW-0812">Transmembrane</keyword>
<evidence type="ECO:0000259" key="10">
    <source>
        <dbReference type="PROSITE" id="PS50835"/>
    </source>
</evidence>
<feature type="domain" description="Ig-like" evidence="10">
    <location>
        <begin position="7"/>
        <end position="127"/>
    </location>
</feature>
<evidence type="ECO:0000256" key="2">
    <source>
        <dbReference type="ARBA" id="ARBA00022692"/>
    </source>
</evidence>
<dbReference type="OrthoDB" id="9890427at2759"/>
<keyword evidence="4" id="KW-0677">Repeat</keyword>
<evidence type="ECO:0000256" key="9">
    <source>
        <dbReference type="SAM" id="Phobius"/>
    </source>
</evidence>
<dbReference type="Pfam" id="PF07686">
    <property type="entry name" value="V-set"/>
    <property type="match status" value="4"/>
</dbReference>
<keyword evidence="6 9" id="KW-0472">Membrane</keyword>
<dbReference type="InterPro" id="IPR003599">
    <property type="entry name" value="Ig_sub"/>
</dbReference>
<dbReference type="AlphaFoldDB" id="A0A7K9VNU6"/>
<feature type="non-terminal residue" evidence="11">
    <location>
        <position position="944"/>
    </location>
</feature>
<keyword evidence="5 9" id="KW-1133">Transmembrane helix</keyword>
<evidence type="ECO:0000313" key="11">
    <source>
        <dbReference type="EMBL" id="NXI74369.1"/>
    </source>
</evidence>
<dbReference type="InterPro" id="IPR051102">
    <property type="entry name" value="IgSF_V-set/TM_domain"/>
</dbReference>
<dbReference type="GO" id="GO:0016020">
    <property type="term" value="C:membrane"/>
    <property type="evidence" value="ECO:0007669"/>
    <property type="project" value="UniProtKB-SubCell"/>
</dbReference>
<dbReference type="SUPFAM" id="SSF48726">
    <property type="entry name" value="Immunoglobulin"/>
    <property type="match status" value="6"/>
</dbReference>
<dbReference type="Gene3D" id="2.60.40.10">
    <property type="entry name" value="Immunoglobulins"/>
    <property type="match status" value="6"/>
</dbReference>
<dbReference type="FunFam" id="2.60.40.10:FF:000491">
    <property type="entry name" value="Immunoglobulin superfamily, member 3"/>
    <property type="match status" value="1"/>
</dbReference>
<dbReference type="PANTHER" id="PTHR12207">
    <property type="entry name" value="V-SET AND TRANSMEMBRANE DOMAIN-CONTAINING PROTEIN"/>
    <property type="match status" value="1"/>
</dbReference>
<evidence type="ECO:0000256" key="1">
    <source>
        <dbReference type="ARBA" id="ARBA00004479"/>
    </source>
</evidence>
<accession>A0A7K9VNU6</accession>
<evidence type="ECO:0000256" key="4">
    <source>
        <dbReference type="ARBA" id="ARBA00022737"/>
    </source>
</evidence>
<dbReference type="Proteomes" id="UP000567872">
    <property type="component" value="Unassembled WGS sequence"/>
</dbReference>
<feature type="domain" description="Ig-like" evidence="10">
    <location>
        <begin position="631"/>
        <end position="757"/>
    </location>
</feature>
<evidence type="ECO:0000256" key="8">
    <source>
        <dbReference type="ARBA" id="ARBA00023319"/>
    </source>
</evidence>
<dbReference type="SMART" id="SM00406">
    <property type="entry name" value="IGv"/>
    <property type="match status" value="5"/>
</dbReference>
<keyword evidence="3" id="KW-0732">Signal</keyword>
<name>A0A7K9VNU6_ANSSE</name>
<feature type="transmembrane region" description="Helical" evidence="9">
    <location>
        <begin position="919"/>
        <end position="941"/>
    </location>
</feature>
<evidence type="ECO:0000256" key="5">
    <source>
        <dbReference type="ARBA" id="ARBA00022989"/>
    </source>
</evidence>
<feature type="domain" description="Ig-like" evidence="10">
    <location>
        <begin position="270"/>
        <end position="384"/>
    </location>
</feature>
<dbReference type="InterPro" id="IPR036179">
    <property type="entry name" value="Ig-like_dom_sf"/>
</dbReference>
<gene>
    <name evidence="11" type="primary">Cd101</name>
    <name evidence="11" type="ORF">ANSSEM_R11623</name>
</gene>
<sequence length="944" mass="103171">TGVGTGQRVVTIQKGPLYRVRGSHVTLWCKVSGYQGPAEQTFQWSIYQPSAPEREVQIVSTADPSFPYAIYTQRVRGREIYVERVQGDAVLLHIKELQDQDAGEYECHTPNTDERYFGSYSAKTNLSVIADTLSVSMGSQVLTHAEGDAVELTCEVSKSTAQHTHLSVGWYRLQGAGEHRAEEILTLSKDFVLRPGPSYTQRFLVGNVRLDKVGNATYKLSIAAVEPSDRGQLYCEAAEWIEDPDETWKDISRKQTEKTLLAVTAQDRDLHVGIAATKSALSEGDILQLNCTLGAQRSGSRHFQVAWLLNGVEVARVGPCGLLAWKKEYEERARLGQLRAFKQSDTVYILTIYEVGLEDSGAYHCSASEVKAPGDGQSIQTNLSSAVRVDVKPIGYCQQKVYLFSLVSLQSVLGQIGGVVGRLGPWHKKLWAAPVASPGEQEVTQQSSCCRGGGSRGSLSFPPGCTPSGLGDFIAMTRFAECKMGLGAGKVAKVVGKVLGLGLHATLISRTATVRYTQSFELICQVSASRPVEEVLLSVGWLFQPNPPDGSYQELARVLPDGTVSWGPAQPRFQGKAQLAKADASSQLRVHGALASHAGTYRCEVGLWRTPRGQPAASTTSNAVGIQVIPPESKLQVATKESSVEVAGGADTSIECRVAFAQNDSQFAITWYFLPRPPADATPLQIVRASYSSLLEYGPEFSSPSQKSRFLSQRVSGDTFQLRILSASPGDQGGYRCAVEQWRWLEDGWHSLGEGLSGRTTLRLRPPESELHLEKANLSISAREGEEVTLGCLLQGTSPPAARLSATWFRREEEEKGSSRTRTLLTLHRDGAIEYPQEGLAGRLQLRRPTAGNFSLTLGGVEEGDAGLYHCRVQEWRQQGEGEWVLQAWALSGYTQLTTIPAESTVLSRICSSPPLLNFILWLPLFLILLLALAGSCWYFISRK</sequence>
<keyword evidence="7" id="KW-1015">Disulfide bond</keyword>
<proteinExistence type="predicted"/>
<evidence type="ECO:0000256" key="6">
    <source>
        <dbReference type="ARBA" id="ARBA00023136"/>
    </source>
</evidence>
<feature type="domain" description="Ig-like" evidence="10">
    <location>
        <begin position="767"/>
        <end position="874"/>
    </location>
</feature>
<feature type="non-terminal residue" evidence="11">
    <location>
        <position position="1"/>
    </location>
</feature>
<evidence type="ECO:0000256" key="3">
    <source>
        <dbReference type="ARBA" id="ARBA00022729"/>
    </source>
</evidence>
<evidence type="ECO:0000256" key="7">
    <source>
        <dbReference type="ARBA" id="ARBA00023157"/>
    </source>
</evidence>
<protein>
    <submittedName>
        <fullName evidence="11">IGSF2 protein</fullName>
    </submittedName>
</protein>
<comment type="subcellular location">
    <subcellularLocation>
        <location evidence="1">Membrane</location>
        <topology evidence="1">Single-pass type I membrane protein</topology>
    </subcellularLocation>
</comment>
<dbReference type="InterPro" id="IPR013106">
    <property type="entry name" value="Ig_V-set"/>
</dbReference>
<dbReference type="InterPro" id="IPR013783">
    <property type="entry name" value="Ig-like_fold"/>
</dbReference>
<dbReference type="CDD" id="cd00099">
    <property type="entry name" value="IgV"/>
    <property type="match status" value="1"/>
</dbReference>
<dbReference type="EMBL" id="VXAA01007169">
    <property type="protein sequence ID" value="NXI74369.1"/>
    <property type="molecule type" value="Genomic_DNA"/>
</dbReference>
<evidence type="ECO:0000313" key="12">
    <source>
        <dbReference type="Proteomes" id="UP000567872"/>
    </source>
</evidence>
<dbReference type="PROSITE" id="PS50835">
    <property type="entry name" value="IG_LIKE"/>
    <property type="match status" value="6"/>
</dbReference>